<keyword evidence="4" id="KW-1185">Reference proteome</keyword>
<protein>
    <submittedName>
        <fullName evidence="3">VPLPA-CTERM protein sorting domain-containing protein</fullName>
    </submittedName>
</protein>
<keyword evidence="1" id="KW-0812">Transmembrane</keyword>
<dbReference type="AlphaFoldDB" id="A0A1H7YIA4"/>
<evidence type="ECO:0000313" key="3">
    <source>
        <dbReference type="EMBL" id="SEM45027.1"/>
    </source>
</evidence>
<dbReference type="EMBL" id="FOBS01000016">
    <property type="protein sequence ID" value="SEM45027.1"/>
    <property type="molecule type" value="Genomic_DNA"/>
</dbReference>
<feature type="transmembrane region" description="Helical" evidence="1">
    <location>
        <begin position="177"/>
        <end position="196"/>
    </location>
</feature>
<reference evidence="3 4" key="1">
    <citation type="submission" date="2016-10" db="EMBL/GenBank/DDBJ databases">
        <authorList>
            <person name="de Groot N.N."/>
        </authorList>
    </citation>
    <scope>NUCLEOTIDE SEQUENCE [LARGE SCALE GENOMIC DNA]</scope>
    <source>
        <strain evidence="3 4">DSM 8423</strain>
    </source>
</reference>
<dbReference type="Proteomes" id="UP000198744">
    <property type="component" value="Unassembled WGS sequence"/>
</dbReference>
<name>A0A1H7YIA4_9BACT</name>
<keyword evidence="2" id="KW-0732">Signal</keyword>
<keyword evidence="1" id="KW-1133">Transmembrane helix</keyword>
<sequence length="205" mass="22021">MKKIIMFFILTAGMFFFGFTHNGMATTLTYHATADNEFYMYISTSPAVNGDQIAYGNNWGATYSGTVNLTAGNTLYLHVYGINWGGPGSFIGDFTLSDSGFAFANGSQTLVTDGTYWTVTTSPDWTTGSTAASTYGYNGVGPWGYHSDIASNAQWIWTTDYNGSPAYLSTTLTASAVPIPAAFWLLGSGLVGLVGMRRRITSKLS</sequence>
<evidence type="ECO:0000256" key="2">
    <source>
        <dbReference type="SAM" id="SignalP"/>
    </source>
</evidence>
<dbReference type="InterPro" id="IPR022472">
    <property type="entry name" value="VPLPA-CTERM"/>
</dbReference>
<dbReference type="NCBIfam" id="TIGR03370">
    <property type="entry name" value="VPLPA-CTERM"/>
    <property type="match status" value="1"/>
</dbReference>
<dbReference type="RefSeq" id="WP_217638962.1">
    <property type="nucleotide sequence ID" value="NZ_FOBS01000016.1"/>
</dbReference>
<feature type="signal peptide" evidence="2">
    <location>
        <begin position="1"/>
        <end position="25"/>
    </location>
</feature>
<evidence type="ECO:0000256" key="1">
    <source>
        <dbReference type="SAM" id="Phobius"/>
    </source>
</evidence>
<organism evidence="3 4">
    <name type="scientific">Syntrophus gentianae</name>
    <dbReference type="NCBI Taxonomy" id="43775"/>
    <lineage>
        <taxon>Bacteria</taxon>
        <taxon>Pseudomonadati</taxon>
        <taxon>Thermodesulfobacteriota</taxon>
        <taxon>Syntrophia</taxon>
        <taxon>Syntrophales</taxon>
        <taxon>Syntrophaceae</taxon>
        <taxon>Syntrophus</taxon>
    </lineage>
</organism>
<dbReference type="STRING" id="43775.SAMN04489760_11630"/>
<keyword evidence="1" id="KW-0472">Membrane</keyword>
<accession>A0A1H7YIA4</accession>
<proteinExistence type="predicted"/>
<evidence type="ECO:0000313" key="4">
    <source>
        <dbReference type="Proteomes" id="UP000198744"/>
    </source>
</evidence>
<gene>
    <name evidence="3" type="ORF">SAMN04489760_11630</name>
</gene>
<feature type="chain" id="PRO_5011457350" evidence="2">
    <location>
        <begin position="26"/>
        <end position="205"/>
    </location>
</feature>